<keyword evidence="2" id="KW-1185">Reference proteome</keyword>
<reference evidence="1 2" key="1">
    <citation type="journal article" date="2024" name="Science">
        <title>Giant polyketide synthase enzymes in the biosynthesis of giant marine polyether toxins.</title>
        <authorList>
            <person name="Fallon T.R."/>
            <person name="Shende V.V."/>
            <person name="Wierzbicki I.H."/>
            <person name="Pendleton A.L."/>
            <person name="Watervoot N.F."/>
            <person name="Auber R.P."/>
            <person name="Gonzalez D.J."/>
            <person name="Wisecaver J.H."/>
            <person name="Moore B.S."/>
        </authorList>
    </citation>
    <scope>NUCLEOTIDE SEQUENCE [LARGE SCALE GENOMIC DNA]</scope>
    <source>
        <strain evidence="1 2">12B1</strain>
    </source>
</reference>
<dbReference type="AlphaFoldDB" id="A0AB34JL22"/>
<protein>
    <submittedName>
        <fullName evidence="1">Uncharacterized protein</fullName>
    </submittedName>
</protein>
<dbReference type="EMBL" id="JBGBPQ010000007">
    <property type="protein sequence ID" value="KAL1521713.1"/>
    <property type="molecule type" value="Genomic_DNA"/>
</dbReference>
<accession>A0AB34JL22</accession>
<evidence type="ECO:0000313" key="2">
    <source>
        <dbReference type="Proteomes" id="UP001515480"/>
    </source>
</evidence>
<organism evidence="1 2">
    <name type="scientific">Prymnesium parvum</name>
    <name type="common">Toxic golden alga</name>
    <dbReference type="NCBI Taxonomy" id="97485"/>
    <lineage>
        <taxon>Eukaryota</taxon>
        <taxon>Haptista</taxon>
        <taxon>Haptophyta</taxon>
        <taxon>Prymnesiophyceae</taxon>
        <taxon>Prymnesiales</taxon>
        <taxon>Prymnesiaceae</taxon>
        <taxon>Prymnesium</taxon>
    </lineage>
</organism>
<sequence length="142" mass="14363">MAAAAGVGVTAAPPLGTAAPPAVPPARLGVGPTATTVTRLVGAVAATDPDEFSLPADSPVVSAFPFLQWSRPTANGPVRIAKSELQGMCITACNFDLSDRAVASAVRIANLIEHGLSARACSGVLHELHDASCMPVAERLPD</sequence>
<name>A0AB34JL22_PRYPA</name>
<dbReference type="Proteomes" id="UP001515480">
    <property type="component" value="Unassembled WGS sequence"/>
</dbReference>
<gene>
    <name evidence="1" type="ORF">AB1Y20_021368</name>
</gene>
<evidence type="ECO:0000313" key="1">
    <source>
        <dbReference type="EMBL" id="KAL1521713.1"/>
    </source>
</evidence>
<comment type="caution">
    <text evidence="1">The sequence shown here is derived from an EMBL/GenBank/DDBJ whole genome shotgun (WGS) entry which is preliminary data.</text>
</comment>
<proteinExistence type="predicted"/>